<reference evidence="1 2" key="1">
    <citation type="journal article" date="2018" name="Front. Microbiol.">
        <title>Genome-Wide Analysis of Corynespora cassiicola Leaf Fall Disease Putative Effectors.</title>
        <authorList>
            <person name="Lopez D."/>
            <person name="Ribeiro S."/>
            <person name="Label P."/>
            <person name="Fumanal B."/>
            <person name="Venisse J.S."/>
            <person name="Kohler A."/>
            <person name="de Oliveira R.R."/>
            <person name="Labutti K."/>
            <person name="Lipzen A."/>
            <person name="Lail K."/>
            <person name="Bauer D."/>
            <person name="Ohm R.A."/>
            <person name="Barry K.W."/>
            <person name="Spatafora J."/>
            <person name="Grigoriev I.V."/>
            <person name="Martin F.M."/>
            <person name="Pujade-Renaud V."/>
        </authorList>
    </citation>
    <scope>NUCLEOTIDE SEQUENCE [LARGE SCALE GENOMIC DNA]</scope>
    <source>
        <strain evidence="1 2">Philippines</strain>
    </source>
</reference>
<evidence type="ECO:0000313" key="1">
    <source>
        <dbReference type="EMBL" id="PSN71837.1"/>
    </source>
</evidence>
<evidence type="ECO:0000313" key="2">
    <source>
        <dbReference type="Proteomes" id="UP000240883"/>
    </source>
</evidence>
<dbReference type="Proteomes" id="UP000240883">
    <property type="component" value="Unassembled WGS sequence"/>
</dbReference>
<sequence>MASWQKAFGNEFSRPIGENETFIKLIGDSGHSLGREHWAINVAVALTLKGQLASEFPSQLRKAWGHLRFQHPSIATYPKGGDLAYNIPSSADLGEWIGHTFRVDDDAESASQVIRNAKPNPSAALTFVTKSGELLGNTAHWRTDGIGFPMLLDALLKLVVKVDLGDPASLSWGEEIGRLAPSIEGAAGIPEHPNEEQKALGQSCLATFGLVEGAVGIPFTSATTPGGTLSARMKFSKLLTRRIVDAKKELQISVTSAVHASVAFANWKLADQNRKTQHYTSTVRFNMRSYLPEPFSGPKYASGLYTSGWMEKVESTDTWEKIASHYNAIYQKGISKKYLEAHREYAKGLGDMLRNLPRDLPQASDVDISSIGIVENLMKRSHGSDSWGIDVTDMSLAVNILTPQAVFFVWTFQDQLNLNVAYNEAYHSEAQMQGFPNLVKSILLDNFQLKES</sequence>
<dbReference type="AlphaFoldDB" id="A0A2T2P2D0"/>
<organism evidence="1 2">
    <name type="scientific">Corynespora cassiicola Philippines</name>
    <dbReference type="NCBI Taxonomy" id="1448308"/>
    <lineage>
        <taxon>Eukaryota</taxon>
        <taxon>Fungi</taxon>
        <taxon>Dikarya</taxon>
        <taxon>Ascomycota</taxon>
        <taxon>Pezizomycotina</taxon>
        <taxon>Dothideomycetes</taxon>
        <taxon>Pleosporomycetidae</taxon>
        <taxon>Pleosporales</taxon>
        <taxon>Corynesporascaceae</taxon>
        <taxon>Corynespora</taxon>
    </lineage>
</organism>
<dbReference type="OrthoDB" id="2548233at2759"/>
<dbReference type="EMBL" id="KZ678130">
    <property type="protein sequence ID" value="PSN71837.1"/>
    <property type="molecule type" value="Genomic_DNA"/>
</dbReference>
<dbReference type="InterPro" id="IPR023213">
    <property type="entry name" value="CAT-like_dom_sf"/>
</dbReference>
<dbReference type="Gene3D" id="3.30.559.30">
    <property type="entry name" value="Nonribosomal peptide synthetase, condensation domain"/>
    <property type="match status" value="1"/>
</dbReference>
<gene>
    <name evidence="1" type="ORF">BS50DRAFT_657564</name>
</gene>
<accession>A0A2T2P2D0</accession>
<dbReference type="PANTHER" id="PTHR42034:SF1">
    <property type="entry name" value="CONDENSATION DOMAIN-CONTAINING PROTEIN"/>
    <property type="match status" value="1"/>
</dbReference>
<dbReference type="Gene3D" id="3.30.559.10">
    <property type="entry name" value="Chloramphenicol acetyltransferase-like domain"/>
    <property type="match status" value="1"/>
</dbReference>
<name>A0A2T2P2D0_CORCC</name>
<protein>
    <recommendedName>
        <fullName evidence="3">CoA-dependent acyltransferase</fullName>
    </recommendedName>
</protein>
<keyword evidence="2" id="KW-1185">Reference proteome</keyword>
<proteinExistence type="predicted"/>
<dbReference type="PANTHER" id="PTHR42034">
    <property type="entry name" value="CHROMOSOME 7, WHOLE GENOME SHOTGUN SEQUENCE-RELATED"/>
    <property type="match status" value="1"/>
</dbReference>
<evidence type="ECO:0008006" key="3">
    <source>
        <dbReference type="Google" id="ProtNLM"/>
    </source>
</evidence>